<evidence type="ECO:0000256" key="15">
    <source>
        <dbReference type="ARBA" id="ARBA00047899"/>
    </source>
</evidence>
<comment type="similarity">
    <text evidence="14">Belongs to the protein kinase superfamily. Ser/Thr protein kinase family. CDPK subfamily.</text>
</comment>
<reference evidence="20 21" key="1">
    <citation type="submission" date="2024-01" db="EMBL/GenBank/DDBJ databases">
        <title>Genome assemblies of Stephania.</title>
        <authorList>
            <person name="Yang L."/>
        </authorList>
    </citation>
    <scope>NUCLEOTIDE SEQUENCE [LARGE SCALE GENOMIC DNA]</scope>
    <source>
        <strain evidence="20">YNDBR</strain>
        <tissue evidence="20">Leaf</tissue>
    </source>
</reference>
<dbReference type="GO" id="GO:0005509">
    <property type="term" value="F:calcium ion binding"/>
    <property type="evidence" value="ECO:0007669"/>
    <property type="project" value="InterPro"/>
</dbReference>
<feature type="domain" description="EF-hand" evidence="19">
    <location>
        <begin position="424"/>
        <end position="459"/>
    </location>
</feature>
<evidence type="ECO:0000256" key="2">
    <source>
        <dbReference type="ARBA" id="ARBA00012513"/>
    </source>
</evidence>
<dbReference type="FunFam" id="3.30.200.20:FF:000004">
    <property type="entry name" value="Calcium-dependent protein kinase 1"/>
    <property type="match status" value="1"/>
</dbReference>
<dbReference type="CDD" id="cd05117">
    <property type="entry name" value="STKc_CAMK"/>
    <property type="match status" value="1"/>
</dbReference>
<dbReference type="SMART" id="SM00220">
    <property type="entry name" value="S_TKc"/>
    <property type="match status" value="1"/>
</dbReference>
<dbReference type="FunFam" id="1.10.510.10:FF:000067">
    <property type="entry name" value="calcium-dependent protein kinase 13"/>
    <property type="match status" value="1"/>
</dbReference>
<keyword evidence="21" id="KW-1185">Reference proteome</keyword>
<name>A0AAP0HKP1_9MAGN</name>
<keyword evidence="13" id="KW-0449">Lipoprotein</keyword>
<dbReference type="PROSITE" id="PS00107">
    <property type="entry name" value="PROTEIN_KINASE_ATP"/>
    <property type="match status" value="1"/>
</dbReference>
<keyword evidence="3" id="KW-0723">Serine/threonine-protein kinase</keyword>
<dbReference type="SMART" id="SM00054">
    <property type="entry name" value="EFh"/>
    <property type="match status" value="3"/>
</dbReference>
<accession>A0AAP0HKP1</accession>
<comment type="subcellular location">
    <subcellularLocation>
        <location evidence="1">Membrane</location>
        <topology evidence="1">Lipid-anchor</topology>
    </subcellularLocation>
</comment>
<keyword evidence="5" id="KW-0519">Myristate</keyword>
<dbReference type="SUPFAM" id="SSF56112">
    <property type="entry name" value="Protein kinase-like (PK-like)"/>
    <property type="match status" value="1"/>
</dbReference>
<evidence type="ECO:0000256" key="9">
    <source>
        <dbReference type="ARBA" id="ARBA00022777"/>
    </source>
</evidence>
<evidence type="ECO:0000313" key="20">
    <source>
        <dbReference type="EMBL" id="KAK9087916.1"/>
    </source>
</evidence>
<evidence type="ECO:0000256" key="8">
    <source>
        <dbReference type="ARBA" id="ARBA00022741"/>
    </source>
</evidence>
<organism evidence="20 21">
    <name type="scientific">Stephania yunnanensis</name>
    <dbReference type="NCBI Taxonomy" id="152371"/>
    <lineage>
        <taxon>Eukaryota</taxon>
        <taxon>Viridiplantae</taxon>
        <taxon>Streptophyta</taxon>
        <taxon>Embryophyta</taxon>
        <taxon>Tracheophyta</taxon>
        <taxon>Spermatophyta</taxon>
        <taxon>Magnoliopsida</taxon>
        <taxon>Ranunculales</taxon>
        <taxon>Menispermaceae</taxon>
        <taxon>Menispermoideae</taxon>
        <taxon>Cissampelideae</taxon>
        <taxon>Stephania</taxon>
    </lineage>
</organism>
<evidence type="ECO:0000259" key="19">
    <source>
        <dbReference type="PROSITE" id="PS50222"/>
    </source>
</evidence>
<dbReference type="EMBL" id="JBBNAF010000013">
    <property type="protein sequence ID" value="KAK9087916.1"/>
    <property type="molecule type" value="Genomic_DNA"/>
</dbReference>
<evidence type="ECO:0000256" key="14">
    <source>
        <dbReference type="ARBA" id="ARBA00024334"/>
    </source>
</evidence>
<comment type="catalytic activity">
    <reaction evidence="16">
        <text>L-seryl-[protein] + ATP = O-phospho-L-seryl-[protein] + ADP + H(+)</text>
        <dbReference type="Rhea" id="RHEA:17989"/>
        <dbReference type="Rhea" id="RHEA-COMP:9863"/>
        <dbReference type="Rhea" id="RHEA-COMP:11604"/>
        <dbReference type="ChEBI" id="CHEBI:15378"/>
        <dbReference type="ChEBI" id="CHEBI:29999"/>
        <dbReference type="ChEBI" id="CHEBI:30616"/>
        <dbReference type="ChEBI" id="CHEBI:83421"/>
        <dbReference type="ChEBI" id="CHEBI:456216"/>
        <dbReference type="EC" id="2.7.11.1"/>
    </reaction>
</comment>
<keyword evidence="12" id="KW-0472">Membrane</keyword>
<evidence type="ECO:0000313" key="21">
    <source>
        <dbReference type="Proteomes" id="UP001420932"/>
    </source>
</evidence>
<evidence type="ECO:0000256" key="12">
    <source>
        <dbReference type="ARBA" id="ARBA00023136"/>
    </source>
</evidence>
<evidence type="ECO:0000256" key="3">
    <source>
        <dbReference type="ARBA" id="ARBA00022527"/>
    </source>
</evidence>
<dbReference type="InterPro" id="IPR011992">
    <property type="entry name" value="EF-hand-dom_pair"/>
</dbReference>
<dbReference type="Pfam" id="PF13499">
    <property type="entry name" value="EF-hand_7"/>
    <property type="match status" value="1"/>
</dbReference>
<keyword evidence="11 17" id="KW-0067">ATP-binding</keyword>
<dbReference type="Gene3D" id="1.10.238.10">
    <property type="entry name" value="EF-hand"/>
    <property type="match status" value="2"/>
</dbReference>
<dbReference type="InterPro" id="IPR050205">
    <property type="entry name" value="CDPK_Ser/Thr_kinases"/>
</dbReference>
<dbReference type="GO" id="GO:0005524">
    <property type="term" value="F:ATP binding"/>
    <property type="evidence" value="ECO:0007669"/>
    <property type="project" value="UniProtKB-UniRule"/>
</dbReference>
<dbReference type="InterPro" id="IPR011009">
    <property type="entry name" value="Kinase-like_dom_sf"/>
</dbReference>
<dbReference type="Pfam" id="PF00069">
    <property type="entry name" value="Pkinase"/>
    <property type="match status" value="1"/>
</dbReference>
<dbReference type="InterPro" id="IPR008271">
    <property type="entry name" value="Ser/Thr_kinase_AS"/>
</dbReference>
<dbReference type="PANTHER" id="PTHR24349">
    <property type="entry name" value="SERINE/THREONINE-PROTEIN KINASE"/>
    <property type="match status" value="1"/>
</dbReference>
<evidence type="ECO:0000256" key="17">
    <source>
        <dbReference type="PROSITE-ProRule" id="PRU10141"/>
    </source>
</evidence>
<dbReference type="PROSITE" id="PS00018">
    <property type="entry name" value="EF_HAND_1"/>
    <property type="match status" value="3"/>
</dbReference>
<dbReference type="GO" id="GO:0004674">
    <property type="term" value="F:protein serine/threonine kinase activity"/>
    <property type="evidence" value="ECO:0007669"/>
    <property type="project" value="UniProtKB-KW"/>
</dbReference>
<evidence type="ECO:0000256" key="13">
    <source>
        <dbReference type="ARBA" id="ARBA00023288"/>
    </source>
</evidence>
<dbReference type="EC" id="2.7.11.1" evidence="2"/>
<feature type="domain" description="EF-hand" evidence="19">
    <location>
        <begin position="461"/>
        <end position="496"/>
    </location>
</feature>
<proteinExistence type="inferred from homology"/>
<evidence type="ECO:0000259" key="18">
    <source>
        <dbReference type="PROSITE" id="PS50011"/>
    </source>
</evidence>
<evidence type="ECO:0000256" key="5">
    <source>
        <dbReference type="ARBA" id="ARBA00022707"/>
    </source>
</evidence>
<keyword evidence="6" id="KW-0479">Metal-binding</keyword>
<dbReference type="GO" id="GO:0016020">
    <property type="term" value="C:membrane"/>
    <property type="evidence" value="ECO:0007669"/>
    <property type="project" value="UniProtKB-SubCell"/>
</dbReference>
<evidence type="ECO:0000256" key="7">
    <source>
        <dbReference type="ARBA" id="ARBA00022737"/>
    </source>
</evidence>
<feature type="binding site" evidence="17">
    <location>
        <position position="88"/>
    </location>
    <ligand>
        <name>ATP</name>
        <dbReference type="ChEBI" id="CHEBI:30616"/>
    </ligand>
</feature>
<dbReference type="InterPro" id="IPR000719">
    <property type="entry name" value="Prot_kinase_dom"/>
</dbReference>
<keyword evidence="9" id="KW-0418">Kinase</keyword>
<dbReference type="InterPro" id="IPR002048">
    <property type="entry name" value="EF_hand_dom"/>
</dbReference>
<dbReference type="SUPFAM" id="SSF47473">
    <property type="entry name" value="EF-hand"/>
    <property type="match status" value="1"/>
</dbReference>
<comment type="caution">
    <text evidence="20">The sequence shown here is derived from an EMBL/GenBank/DDBJ whole genome shotgun (WGS) entry which is preliminary data.</text>
</comment>
<dbReference type="InterPro" id="IPR017441">
    <property type="entry name" value="Protein_kinase_ATP_BS"/>
</dbReference>
<feature type="domain" description="EF-hand" evidence="19">
    <location>
        <begin position="355"/>
        <end position="390"/>
    </location>
</feature>
<dbReference type="Gene3D" id="1.10.510.10">
    <property type="entry name" value="Transferase(Phosphotransferase) domain 1"/>
    <property type="match status" value="1"/>
</dbReference>
<dbReference type="AlphaFoldDB" id="A0AAP0HKP1"/>
<dbReference type="PROSITE" id="PS00108">
    <property type="entry name" value="PROTEIN_KINASE_ST"/>
    <property type="match status" value="1"/>
</dbReference>
<dbReference type="CDD" id="cd00051">
    <property type="entry name" value="EFh"/>
    <property type="match status" value="1"/>
</dbReference>
<keyword evidence="8 17" id="KW-0547">Nucleotide-binding</keyword>
<evidence type="ECO:0000256" key="10">
    <source>
        <dbReference type="ARBA" id="ARBA00022837"/>
    </source>
</evidence>
<dbReference type="PROSITE" id="PS50222">
    <property type="entry name" value="EF_HAND_2"/>
    <property type="match status" value="3"/>
</dbReference>
<dbReference type="FunFam" id="1.10.238.10:FF:000050">
    <property type="entry name" value="Calcium-dependent protein kinase 7"/>
    <property type="match status" value="1"/>
</dbReference>
<keyword evidence="4" id="KW-0808">Transferase</keyword>
<evidence type="ECO:0000256" key="16">
    <source>
        <dbReference type="ARBA" id="ARBA00048679"/>
    </source>
</evidence>
<dbReference type="Proteomes" id="UP001420932">
    <property type="component" value="Unassembled WGS sequence"/>
</dbReference>
<sequence>MGACYSSPIVLSKRTKNHNSISSIINEDSIRRQSIASQLASVLKNPSGNDLSVRYRLGKELGRGEFGITYQCMDLETGETLACKSIAKSRIQTQIDLEDVQREAEIMRMLPKHPNIVSLREAYEDKEAVHLVMELCEGGELFDRIVQRGHYTEQAAAVVTQTIVEVCHENGVMHRDLKPENFLFANKDESSPLKAIDFGLSVFFEPGQLFKEIVGSPFYMAPEVLRRNYGPQVDVWSAGVILYILLCGVPPFWAATEEGIAQAIVRSVVSFDRDPWPKVSEDAKDLVRGMLDPNPYSRLTAQEVLDHNWLRNAKIKKLSCVSLGDNVRARIKQFCLINKFKKKAWRVVADNLPKDQIAGIKQIFRMMDTDENGLLTFEELKDGLYMIGDPVPHPNFQMLSDAAENGTLNSGEFVSISLQLKKVSNDEYLCKAFKYFDKNGSGFIEFEELIEDLREDDLGPECENVIHDTIRDVDADEDGKISYDEFKAMMTAGTDWRMASRQYSRVLLNTLSHRLLKDTSEQPRK</sequence>
<evidence type="ECO:0000256" key="6">
    <source>
        <dbReference type="ARBA" id="ARBA00022723"/>
    </source>
</evidence>
<keyword evidence="7" id="KW-0677">Repeat</keyword>
<dbReference type="Pfam" id="PF00036">
    <property type="entry name" value="EF-hand_1"/>
    <property type="match status" value="1"/>
</dbReference>
<dbReference type="Gene3D" id="3.30.200.20">
    <property type="entry name" value="Phosphorylase Kinase, domain 1"/>
    <property type="match status" value="1"/>
</dbReference>
<evidence type="ECO:0000256" key="1">
    <source>
        <dbReference type="ARBA" id="ARBA00004635"/>
    </source>
</evidence>
<gene>
    <name evidence="20" type="ORF">Syun_030310</name>
</gene>
<dbReference type="InterPro" id="IPR018247">
    <property type="entry name" value="EF_Hand_1_Ca_BS"/>
</dbReference>
<protein>
    <recommendedName>
        <fullName evidence="2">non-specific serine/threonine protein kinase</fullName>
        <ecNumber evidence="2">2.7.11.1</ecNumber>
    </recommendedName>
</protein>
<dbReference type="PROSITE" id="PS50011">
    <property type="entry name" value="PROTEIN_KINASE_DOM"/>
    <property type="match status" value="1"/>
</dbReference>
<evidence type="ECO:0000256" key="11">
    <source>
        <dbReference type="ARBA" id="ARBA00022840"/>
    </source>
</evidence>
<keyword evidence="10" id="KW-0106">Calcium</keyword>
<evidence type="ECO:0000256" key="4">
    <source>
        <dbReference type="ARBA" id="ARBA00022679"/>
    </source>
</evidence>
<comment type="catalytic activity">
    <reaction evidence="15">
        <text>L-threonyl-[protein] + ATP = O-phospho-L-threonyl-[protein] + ADP + H(+)</text>
        <dbReference type="Rhea" id="RHEA:46608"/>
        <dbReference type="Rhea" id="RHEA-COMP:11060"/>
        <dbReference type="Rhea" id="RHEA-COMP:11605"/>
        <dbReference type="ChEBI" id="CHEBI:15378"/>
        <dbReference type="ChEBI" id="CHEBI:30013"/>
        <dbReference type="ChEBI" id="CHEBI:30616"/>
        <dbReference type="ChEBI" id="CHEBI:61977"/>
        <dbReference type="ChEBI" id="CHEBI:456216"/>
        <dbReference type="EC" id="2.7.11.1"/>
    </reaction>
</comment>
<feature type="domain" description="Protein kinase" evidence="18">
    <location>
        <begin position="55"/>
        <end position="310"/>
    </location>
</feature>